<proteinExistence type="predicted"/>
<feature type="region of interest" description="Disordered" evidence="1">
    <location>
        <begin position="1"/>
        <end position="21"/>
    </location>
</feature>
<dbReference type="InterPro" id="IPR044730">
    <property type="entry name" value="RNase_H-like_dom_plant"/>
</dbReference>
<dbReference type="InterPro" id="IPR012337">
    <property type="entry name" value="RNaseH-like_sf"/>
</dbReference>
<dbReference type="Gene3D" id="3.30.420.10">
    <property type="entry name" value="Ribonuclease H-like superfamily/Ribonuclease H"/>
    <property type="match status" value="1"/>
</dbReference>
<feature type="compositionally biased region" description="Polar residues" evidence="1">
    <location>
        <begin position="7"/>
        <end position="21"/>
    </location>
</feature>
<dbReference type="Proteomes" id="UP001459277">
    <property type="component" value="Unassembled WGS sequence"/>
</dbReference>
<dbReference type="GO" id="GO:0003676">
    <property type="term" value="F:nucleic acid binding"/>
    <property type="evidence" value="ECO:0007669"/>
    <property type="project" value="InterPro"/>
</dbReference>
<comment type="caution">
    <text evidence="3">The sequence shown here is derived from an EMBL/GenBank/DDBJ whole genome shotgun (WGS) entry which is preliminary data.</text>
</comment>
<dbReference type="GO" id="GO:0004523">
    <property type="term" value="F:RNA-DNA hybrid ribonuclease activity"/>
    <property type="evidence" value="ECO:0007669"/>
    <property type="project" value="InterPro"/>
</dbReference>
<protein>
    <recommendedName>
        <fullName evidence="2">RNase H type-1 domain-containing protein</fullName>
    </recommendedName>
</protein>
<dbReference type="SUPFAM" id="SSF53098">
    <property type="entry name" value="Ribonuclease H-like"/>
    <property type="match status" value="1"/>
</dbReference>
<dbReference type="InterPro" id="IPR002156">
    <property type="entry name" value="RNaseH_domain"/>
</dbReference>
<dbReference type="Pfam" id="PF13456">
    <property type="entry name" value="RVT_3"/>
    <property type="match status" value="1"/>
</dbReference>
<name>A0AAW2BSE7_9ROSI</name>
<dbReference type="CDD" id="cd06222">
    <property type="entry name" value="RNase_H_like"/>
    <property type="match status" value="1"/>
</dbReference>
<organism evidence="3 4">
    <name type="scientific">Lithocarpus litseifolius</name>
    <dbReference type="NCBI Taxonomy" id="425828"/>
    <lineage>
        <taxon>Eukaryota</taxon>
        <taxon>Viridiplantae</taxon>
        <taxon>Streptophyta</taxon>
        <taxon>Embryophyta</taxon>
        <taxon>Tracheophyta</taxon>
        <taxon>Spermatophyta</taxon>
        <taxon>Magnoliopsida</taxon>
        <taxon>eudicotyledons</taxon>
        <taxon>Gunneridae</taxon>
        <taxon>Pentapetalae</taxon>
        <taxon>rosids</taxon>
        <taxon>fabids</taxon>
        <taxon>Fagales</taxon>
        <taxon>Fagaceae</taxon>
        <taxon>Lithocarpus</taxon>
    </lineage>
</organism>
<evidence type="ECO:0000313" key="3">
    <source>
        <dbReference type="EMBL" id="KAK9988791.1"/>
    </source>
</evidence>
<dbReference type="AlphaFoldDB" id="A0AAW2BSE7"/>
<evidence type="ECO:0000313" key="4">
    <source>
        <dbReference type="Proteomes" id="UP001459277"/>
    </source>
</evidence>
<feature type="domain" description="RNase H type-1" evidence="2">
    <location>
        <begin position="37"/>
        <end position="157"/>
    </location>
</feature>
<keyword evidence="4" id="KW-1185">Reference proteome</keyword>
<accession>A0AAW2BSE7</accession>
<dbReference type="InterPro" id="IPR036397">
    <property type="entry name" value="RNaseH_sf"/>
</dbReference>
<dbReference type="InterPro" id="IPR053151">
    <property type="entry name" value="RNase_H-like"/>
</dbReference>
<gene>
    <name evidence="3" type="ORF">SO802_029030</name>
</gene>
<dbReference type="PANTHER" id="PTHR47723">
    <property type="entry name" value="OS05G0353850 PROTEIN"/>
    <property type="match status" value="1"/>
</dbReference>
<evidence type="ECO:0000256" key="1">
    <source>
        <dbReference type="SAM" id="MobiDB-lite"/>
    </source>
</evidence>
<sequence>MHLEEYQSVNESSEAVQESTPMTVKWSPLPQGWYKVNVDSVVFTKRKQTGIEVIIKDDTGAVVAAMSKKMAVPLGALETEAKAIEMGVYFAAEVGIWDAIFEGNSLSVYNVVHRSGSASTAIQNIITGILHQAQGFRMFAFSHVKRQENAPVHALAQLG</sequence>
<evidence type="ECO:0000259" key="2">
    <source>
        <dbReference type="Pfam" id="PF13456"/>
    </source>
</evidence>
<dbReference type="PANTHER" id="PTHR47723:SF21">
    <property type="entry name" value="POLYNUCLEOTIDYL TRANSFERASE, RIBONUCLEASE H-LIKE SUPERFAMILY PROTEIN"/>
    <property type="match status" value="1"/>
</dbReference>
<dbReference type="EMBL" id="JAZDWU010000010">
    <property type="protein sequence ID" value="KAK9988791.1"/>
    <property type="molecule type" value="Genomic_DNA"/>
</dbReference>
<reference evidence="3 4" key="1">
    <citation type="submission" date="2024-01" db="EMBL/GenBank/DDBJ databases">
        <title>A telomere-to-telomere, gap-free genome of sweet tea (Lithocarpus litseifolius).</title>
        <authorList>
            <person name="Zhou J."/>
        </authorList>
    </citation>
    <scope>NUCLEOTIDE SEQUENCE [LARGE SCALE GENOMIC DNA]</scope>
    <source>
        <strain evidence="3">Zhou-2022a</strain>
        <tissue evidence="3">Leaf</tissue>
    </source>
</reference>